<dbReference type="AlphaFoldDB" id="A0A368JQN7"/>
<dbReference type="OrthoDB" id="7631574at2"/>
<dbReference type="SUPFAM" id="SSF52172">
    <property type="entry name" value="CheY-like"/>
    <property type="match status" value="1"/>
</dbReference>
<gene>
    <name evidence="3" type="ORF">DUE52_13945</name>
</gene>
<evidence type="ECO:0000259" key="2">
    <source>
        <dbReference type="PROSITE" id="PS50110"/>
    </source>
</evidence>
<protein>
    <submittedName>
        <fullName evidence="3">Response regulator</fullName>
    </submittedName>
</protein>
<keyword evidence="4" id="KW-1185">Reference proteome</keyword>
<dbReference type="RefSeq" id="WP_114406622.1">
    <property type="nucleotide sequence ID" value="NZ_QOWE01000010.1"/>
</dbReference>
<dbReference type="InterPro" id="IPR052893">
    <property type="entry name" value="TCS_response_regulator"/>
</dbReference>
<evidence type="ECO:0000256" key="1">
    <source>
        <dbReference type="PROSITE-ProRule" id="PRU00169"/>
    </source>
</evidence>
<evidence type="ECO:0000313" key="4">
    <source>
        <dbReference type="Proteomes" id="UP000253383"/>
    </source>
</evidence>
<sequence length="139" mass="15909">MAYKYRIIITDDDDDDRLLFKSVFDSSWLDCEVAFAGDGVELLDHLNTTRQLPSLIFLDLNMPRMDGFTTLIELRSNPAFRSIPVIIFTTSSLPEHITRCYQLGANTYLTKPPGYQQLTNLISQIRTFWLDTARIPAST</sequence>
<comment type="caution">
    <text evidence="3">The sequence shown here is derived from an EMBL/GenBank/DDBJ whole genome shotgun (WGS) entry which is preliminary data.</text>
</comment>
<dbReference type="InterPro" id="IPR011006">
    <property type="entry name" value="CheY-like_superfamily"/>
</dbReference>
<dbReference type="EMBL" id="QOWE01000010">
    <property type="protein sequence ID" value="RCR68984.1"/>
    <property type="molecule type" value="Genomic_DNA"/>
</dbReference>
<dbReference type="PANTHER" id="PTHR44520:SF2">
    <property type="entry name" value="RESPONSE REGULATOR RCP1"/>
    <property type="match status" value="1"/>
</dbReference>
<dbReference type="SMART" id="SM00448">
    <property type="entry name" value="REC"/>
    <property type="match status" value="1"/>
</dbReference>
<dbReference type="Proteomes" id="UP000253383">
    <property type="component" value="Unassembled WGS sequence"/>
</dbReference>
<reference evidence="3 4" key="1">
    <citation type="submission" date="2018-07" db="EMBL/GenBank/DDBJ databases">
        <title>Genome analysis of Larkinella rosea.</title>
        <authorList>
            <person name="Zhou Z."/>
            <person name="Wang G."/>
        </authorList>
    </citation>
    <scope>NUCLEOTIDE SEQUENCE [LARGE SCALE GENOMIC DNA]</scope>
    <source>
        <strain evidence="4">zzj9</strain>
    </source>
</reference>
<organism evidence="3 4">
    <name type="scientific">Larkinella punicea</name>
    <dbReference type="NCBI Taxonomy" id="2315727"/>
    <lineage>
        <taxon>Bacteria</taxon>
        <taxon>Pseudomonadati</taxon>
        <taxon>Bacteroidota</taxon>
        <taxon>Cytophagia</taxon>
        <taxon>Cytophagales</taxon>
        <taxon>Spirosomataceae</taxon>
        <taxon>Larkinella</taxon>
    </lineage>
</organism>
<dbReference type="InterPro" id="IPR001789">
    <property type="entry name" value="Sig_transdc_resp-reg_receiver"/>
</dbReference>
<evidence type="ECO:0000313" key="3">
    <source>
        <dbReference type="EMBL" id="RCR68984.1"/>
    </source>
</evidence>
<accession>A0A368JQN7</accession>
<proteinExistence type="predicted"/>
<dbReference type="GO" id="GO:0000160">
    <property type="term" value="P:phosphorelay signal transduction system"/>
    <property type="evidence" value="ECO:0007669"/>
    <property type="project" value="InterPro"/>
</dbReference>
<feature type="modified residue" description="4-aspartylphosphate" evidence="1">
    <location>
        <position position="59"/>
    </location>
</feature>
<feature type="domain" description="Response regulatory" evidence="2">
    <location>
        <begin position="6"/>
        <end position="126"/>
    </location>
</feature>
<dbReference type="Gene3D" id="3.40.50.2300">
    <property type="match status" value="1"/>
</dbReference>
<name>A0A368JQN7_9BACT</name>
<dbReference type="Pfam" id="PF00072">
    <property type="entry name" value="Response_reg"/>
    <property type="match status" value="1"/>
</dbReference>
<dbReference type="PROSITE" id="PS50110">
    <property type="entry name" value="RESPONSE_REGULATORY"/>
    <property type="match status" value="1"/>
</dbReference>
<keyword evidence="1" id="KW-0597">Phosphoprotein</keyword>
<dbReference type="PANTHER" id="PTHR44520">
    <property type="entry name" value="RESPONSE REGULATOR RCP1-RELATED"/>
    <property type="match status" value="1"/>
</dbReference>
<dbReference type="CDD" id="cd17557">
    <property type="entry name" value="REC_Rcp-like"/>
    <property type="match status" value="1"/>
</dbReference>